<accession>A0A2A1K4Y9</accession>
<dbReference type="NCBIfam" id="NF003339">
    <property type="entry name" value="PRK04351.1"/>
    <property type="match status" value="1"/>
</dbReference>
<dbReference type="Proteomes" id="UP000238153">
    <property type="component" value="Unassembled WGS sequence"/>
</dbReference>
<dbReference type="KEGG" id="shh:ShL2_00859"/>
<reference evidence="6 9" key="2">
    <citation type="submission" date="2023-08" db="EMBL/GenBank/DDBJ databases">
        <title>Genomic surveillance of Staphylococcus haemolyticus neonatal outbreak in southern France.</title>
        <authorList>
            <person name="Magnan C."/>
            <person name="Morsli M."/>
            <person name="Thiery B."/>
            <person name="Salipante F."/>
            <person name="Attar J."/>
            <person name="Massimo D.M."/>
            <person name="Ory J."/>
            <person name="Pantel A."/>
            <person name="Lavigne J.-P."/>
        </authorList>
    </citation>
    <scope>NUCLEOTIDE SEQUENCE [LARGE SCALE GENOMIC DNA]</scope>
    <source>
        <strain evidence="6 9">NSH026</strain>
    </source>
</reference>
<comment type="cofactor">
    <cofactor evidence="4">
        <name>Zn(2+)</name>
        <dbReference type="ChEBI" id="CHEBI:29105"/>
    </cofactor>
    <text evidence="4">Binds 1 zinc ion.</text>
</comment>
<dbReference type="EMBL" id="JAVSOO010000041">
    <property type="protein sequence ID" value="MDT4287587.1"/>
    <property type="molecule type" value="Genomic_DNA"/>
</dbReference>
<sequence length="151" mass="17779">MNNNELQNMVESISNRYFNEPFRHNALFNNKLRTTGGRYMLDSHNIEINPKQYQYYGKNALIDIIKHELCHYHLHLGGKGYKHKDSEFKILSKQVGAPRFCAPIQSYEARANYLYKCQSCGYKYLRIRKVDVRKMRCGICNGKLSLIEHLT</sequence>
<keyword evidence="1 4" id="KW-0963">Cytoplasm</keyword>
<dbReference type="EMBL" id="PGWX01000324">
    <property type="protein sequence ID" value="PPJ74207.1"/>
    <property type="molecule type" value="Genomic_DNA"/>
</dbReference>
<feature type="active site" evidence="4">
    <location>
        <position position="68"/>
    </location>
</feature>
<evidence type="ECO:0000259" key="5">
    <source>
        <dbReference type="SMART" id="SM00731"/>
    </source>
</evidence>
<feature type="binding site" evidence="4">
    <location>
        <position position="67"/>
    </location>
    <ligand>
        <name>Zn(2+)</name>
        <dbReference type="ChEBI" id="CHEBI:29105"/>
    </ligand>
</feature>
<comment type="subcellular location">
    <subcellularLocation>
        <location evidence="4">Cytoplasm</location>
    </subcellularLocation>
</comment>
<evidence type="ECO:0000256" key="2">
    <source>
        <dbReference type="ARBA" id="ARBA00022723"/>
    </source>
</evidence>
<dbReference type="InterPro" id="IPR023524">
    <property type="entry name" value="Uncharacterised_SprT-like"/>
</dbReference>
<gene>
    <name evidence="7" type="ORF">CV019_08185</name>
    <name evidence="6" type="ORF">RO950_11415</name>
</gene>
<evidence type="ECO:0000313" key="9">
    <source>
        <dbReference type="Proteomes" id="UP001269271"/>
    </source>
</evidence>
<dbReference type="Pfam" id="PF17283">
    <property type="entry name" value="Zn_ribbon_SprT"/>
    <property type="match status" value="1"/>
</dbReference>
<organism evidence="7 8">
    <name type="scientific">Staphylococcus haemolyticus</name>
    <dbReference type="NCBI Taxonomy" id="1283"/>
    <lineage>
        <taxon>Bacteria</taxon>
        <taxon>Bacillati</taxon>
        <taxon>Bacillota</taxon>
        <taxon>Bacilli</taxon>
        <taxon>Bacillales</taxon>
        <taxon>Staphylococcaceae</taxon>
        <taxon>Staphylococcus</taxon>
    </lineage>
</organism>
<dbReference type="GO" id="GO:0008270">
    <property type="term" value="F:zinc ion binding"/>
    <property type="evidence" value="ECO:0007669"/>
    <property type="project" value="UniProtKB-UniRule"/>
</dbReference>
<dbReference type="Pfam" id="PF10263">
    <property type="entry name" value="SprT-like"/>
    <property type="match status" value="1"/>
</dbReference>
<evidence type="ECO:0000313" key="6">
    <source>
        <dbReference type="EMBL" id="MDT4287587.1"/>
    </source>
</evidence>
<evidence type="ECO:0000256" key="4">
    <source>
        <dbReference type="HAMAP-Rule" id="MF_00745"/>
    </source>
</evidence>
<dbReference type="InterPro" id="IPR035240">
    <property type="entry name" value="SprT_Zn_ribbon"/>
</dbReference>
<dbReference type="GO" id="GO:0006950">
    <property type="term" value="P:response to stress"/>
    <property type="evidence" value="ECO:0007669"/>
    <property type="project" value="UniProtKB-ARBA"/>
</dbReference>
<keyword evidence="2 4" id="KW-0479">Metal-binding</keyword>
<comment type="caution">
    <text evidence="7">The sequence shown here is derived from an EMBL/GenBank/DDBJ whole genome shotgun (WGS) entry which is preliminary data.</text>
</comment>
<name>A0A2A1K4Y9_STAHA</name>
<dbReference type="SMART" id="SM00731">
    <property type="entry name" value="SprT"/>
    <property type="match status" value="1"/>
</dbReference>
<dbReference type="STRING" id="1283.ShL2_00859"/>
<dbReference type="Proteomes" id="UP001269271">
    <property type="component" value="Unassembled WGS sequence"/>
</dbReference>
<dbReference type="GO" id="GO:0005737">
    <property type="term" value="C:cytoplasm"/>
    <property type="evidence" value="ECO:0007669"/>
    <property type="project" value="UniProtKB-SubCell"/>
</dbReference>
<dbReference type="GeneID" id="93780356"/>
<protein>
    <recommendedName>
        <fullName evidence="4">Protein SprT-like</fullName>
    </recommendedName>
</protein>
<keyword evidence="9" id="KW-1185">Reference proteome</keyword>
<feature type="domain" description="SprT-like" evidence="5">
    <location>
        <begin position="4"/>
        <end position="147"/>
    </location>
</feature>
<dbReference type="HAMAP" id="MF_00745">
    <property type="entry name" value="SprT_like"/>
    <property type="match status" value="1"/>
</dbReference>
<comment type="similarity">
    <text evidence="4">Belongs to the SprT family.</text>
</comment>
<evidence type="ECO:0000313" key="8">
    <source>
        <dbReference type="Proteomes" id="UP000238153"/>
    </source>
</evidence>
<keyword evidence="3 4" id="KW-0862">Zinc</keyword>
<evidence type="ECO:0000256" key="3">
    <source>
        <dbReference type="ARBA" id="ARBA00022833"/>
    </source>
</evidence>
<evidence type="ECO:0000256" key="1">
    <source>
        <dbReference type="ARBA" id="ARBA00022490"/>
    </source>
</evidence>
<proteinExistence type="inferred from homology"/>
<feature type="binding site" evidence="4">
    <location>
        <position position="71"/>
    </location>
    <ligand>
        <name>Zn(2+)</name>
        <dbReference type="ChEBI" id="CHEBI:29105"/>
    </ligand>
</feature>
<dbReference type="RefSeq" id="WP_016931367.1">
    <property type="nucleotide sequence ID" value="NZ_BKAY01000034.1"/>
</dbReference>
<evidence type="ECO:0000313" key="7">
    <source>
        <dbReference type="EMBL" id="PPJ74207.1"/>
    </source>
</evidence>
<dbReference type="InterPro" id="IPR006640">
    <property type="entry name" value="SprT-like_domain"/>
</dbReference>
<reference evidence="7 8" key="1">
    <citation type="submission" date="2017-11" db="EMBL/GenBank/DDBJ databases">
        <authorList>
            <person name="Founou R.C."/>
            <person name="Founou L."/>
            <person name="Allam M."/>
            <person name="Ismail A."/>
            <person name="Essack S.Y."/>
        </authorList>
    </citation>
    <scope>NUCLEOTIDE SEQUENCE [LARGE SCALE GENOMIC DNA]</scope>
    <source>
        <strain evidence="7 8">G811N2B1</strain>
    </source>
</reference>
<dbReference type="AlphaFoldDB" id="A0A2A1K4Y9"/>